<evidence type="ECO:0000256" key="8">
    <source>
        <dbReference type="PROSITE-ProRule" id="PRU01360"/>
    </source>
</evidence>
<dbReference type="PANTHER" id="PTHR47234">
    <property type="match status" value="1"/>
</dbReference>
<dbReference type="PANTHER" id="PTHR47234:SF3">
    <property type="entry name" value="SECRETIN_TONB SHORT N-TERMINAL DOMAIN-CONTAINING PROTEIN"/>
    <property type="match status" value="1"/>
</dbReference>
<evidence type="ECO:0000256" key="10">
    <source>
        <dbReference type="SAM" id="SignalP"/>
    </source>
</evidence>
<dbReference type="EMBL" id="FZLN01000001">
    <property type="protein sequence ID" value="SNQ29285.1"/>
    <property type="molecule type" value="Genomic_DNA"/>
</dbReference>
<name>A0A217EFM2_9GAMM</name>
<proteinExistence type="inferred from homology"/>
<dbReference type="InterPro" id="IPR037066">
    <property type="entry name" value="Plug_dom_sf"/>
</dbReference>
<comment type="subcellular location">
    <subcellularLocation>
        <location evidence="1 8">Cell outer membrane</location>
        <topology evidence="1 8">Multi-pass membrane protein</topology>
    </subcellularLocation>
</comment>
<dbReference type="Gene3D" id="2.40.170.20">
    <property type="entry name" value="TonB-dependent receptor, beta-barrel domain"/>
    <property type="match status" value="1"/>
</dbReference>
<keyword evidence="4 8" id="KW-0812">Transmembrane</keyword>
<comment type="similarity">
    <text evidence="8 9">Belongs to the TonB-dependent receptor family.</text>
</comment>
<dbReference type="PROSITE" id="PS52016">
    <property type="entry name" value="TONB_DEPENDENT_REC_3"/>
    <property type="match status" value="1"/>
</dbReference>
<dbReference type="InterPro" id="IPR039426">
    <property type="entry name" value="TonB-dep_rcpt-like"/>
</dbReference>
<evidence type="ECO:0000256" key="2">
    <source>
        <dbReference type="ARBA" id="ARBA00022448"/>
    </source>
</evidence>
<accession>A0A217EFM2</accession>
<protein>
    <submittedName>
        <fullName evidence="13">Iron complex outermembrane recepter protein</fullName>
    </submittedName>
</protein>
<evidence type="ECO:0000256" key="4">
    <source>
        <dbReference type="ARBA" id="ARBA00022692"/>
    </source>
</evidence>
<keyword evidence="6 8" id="KW-0472">Membrane</keyword>
<dbReference type="GO" id="GO:0009279">
    <property type="term" value="C:cell outer membrane"/>
    <property type="evidence" value="ECO:0007669"/>
    <property type="project" value="UniProtKB-SubCell"/>
</dbReference>
<evidence type="ECO:0000256" key="7">
    <source>
        <dbReference type="ARBA" id="ARBA00023237"/>
    </source>
</evidence>
<keyword evidence="3 8" id="KW-1134">Transmembrane beta strand</keyword>
<evidence type="ECO:0000256" key="9">
    <source>
        <dbReference type="RuleBase" id="RU003357"/>
    </source>
</evidence>
<evidence type="ECO:0000313" key="13">
    <source>
        <dbReference type="EMBL" id="SNQ29285.1"/>
    </source>
</evidence>
<dbReference type="InterPro" id="IPR036942">
    <property type="entry name" value="Beta-barrel_TonB_sf"/>
</dbReference>
<keyword evidence="5 9" id="KW-0798">TonB box</keyword>
<dbReference type="Pfam" id="PF00593">
    <property type="entry name" value="TonB_dep_Rec_b-barrel"/>
    <property type="match status" value="1"/>
</dbReference>
<evidence type="ECO:0000259" key="11">
    <source>
        <dbReference type="Pfam" id="PF00593"/>
    </source>
</evidence>
<dbReference type="Gene3D" id="2.170.130.10">
    <property type="entry name" value="TonB-dependent receptor, plug domain"/>
    <property type="match status" value="1"/>
</dbReference>
<dbReference type="Proteomes" id="UP000243463">
    <property type="component" value="Unassembled WGS sequence"/>
</dbReference>
<keyword evidence="10" id="KW-0732">Signal</keyword>
<organism evidence="13 14">
    <name type="scientific">Acinetobacter apis</name>
    <dbReference type="NCBI Taxonomy" id="1229165"/>
    <lineage>
        <taxon>Bacteria</taxon>
        <taxon>Pseudomonadati</taxon>
        <taxon>Pseudomonadota</taxon>
        <taxon>Gammaproteobacteria</taxon>
        <taxon>Moraxellales</taxon>
        <taxon>Moraxellaceae</taxon>
        <taxon>Acinetobacter</taxon>
    </lineage>
</organism>
<feature type="domain" description="TonB-dependent receptor-like beta-barrel" evidence="11">
    <location>
        <begin position="316"/>
        <end position="803"/>
    </location>
</feature>
<keyword evidence="7 8" id="KW-0998">Cell outer membrane</keyword>
<evidence type="ECO:0000256" key="3">
    <source>
        <dbReference type="ARBA" id="ARBA00022452"/>
    </source>
</evidence>
<reference evidence="14" key="1">
    <citation type="submission" date="2017-06" db="EMBL/GenBank/DDBJ databases">
        <authorList>
            <person name="Varghese N."/>
            <person name="Submissions S."/>
        </authorList>
    </citation>
    <scope>NUCLEOTIDE SEQUENCE [LARGE SCALE GENOMIC DNA]</scope>
    <source>
        <strain evidence="14">ANC 5114</strain>
    </source>
</reference>
<gene>
    <name evidence="13" type="ORF">SAMN05444584_1232</name>
</gene>
<evidence type="ECO:0000256" key="1">
    <source>
        <dbReference type="ARBA" id="ARBA00004571"/>
    </source>
</evidence>
<dbReference type="SUPFAM" id="SSF56935">
    <property type="entry name" value="Porins"/>
    <property type="match status" value="1"/>
</dbReference>
<dbReference type="Pfam" id="PF07715">
    <property type="entry name" value="Plug"/>
    <property type="match status" value="1"/>
</dbReference>
<sequence>MLQTKFAPLATHLFDLTRSSHFYRSMVVALTLGVTGSAFADDNANQKTEQDDAQATEKVVVVGSRSGIRTVTKSPAPVDVISGDQLQKQGNTLALRDILAKIIPSFSVATVPSQPDGYGSVARSAGLRGFGGGHTLVLVNGKRRHVGALAVNKYGFVEGYQAADLDLIPINAIARIEVLRDGAAAQYGSDAIAGVINIVLKSADHGGSITTTYGGREHYSGTDRNGETFQLSGNVGTKLGSDGFVNFGYDIKNQDATTRAGQVSGDIYSKVNGQSDPREATFDRNVNKLGLPSVEQLNLSLNAELPLGDAAKLYTFTTAGWRDAITGASYRRPNSRSAVTEIYPNGTTPVIALDERDYQSVWGVKGDNFLGWAWDASTSYGKDTQKHSTSSNLNPSLGTASPTSFGLQKYETYQWSNNLDFRRAFDIGFGYKPLNVAWGLDYRKEGWSSKATDPLAYKNGGYIYTTGDNAGSTATVGTFGALVLLPEDEAKIKRSNTAAYLDLSLDVTPKWLVGIAGRFEHYDDSSGNTLNGKINSRYEITPELAVRGTIGTGFIAPSLYQQGFASTGIVSTILDGVRSDVYSKMVRTDSALGQALGAKALDPTKSTNYSLGLTYTPLKNLNIAVDAYRIELKDRISATAGLTGTGINSILAANGFSNVNYVTYYANLFDTVTNGVDVIADYTQQLEQFGKLRWSLGFNFNETRITGIADNPSQLQGINIDRITRRTKGMITDADPKTKFTIATNWLYKKIDINARLSRYGSYISPSETVETDQKFGAKWIVDLDATYHATENLSFTLGADNLFNTYPDKSNVIDSLGENYYAQLSPFGLYGGYYYGRISYRF</sequence>
<evidence type="ECO:0000256" key="5">
    <source>
        <dbReference type="ARBA" id="ARBA00023077"/>
    </source>
</evidence>
<feature type="chain" id="PRO_5012758661" evidence="10">
    <location>
        <begin position="41"/>
        <end position="843"/>
    </location>
</feature>
<keyword evidence="2 8" id="KW-0813">Transport</keyword>
<feature type="signal peptide" evidence="10">
    <location>
        <begin position="1"/>
        <end position="40"/>
    </location>
</feature>
<dbReference type="InterPro" id="IPR000531">
    <property type="entry name" value="Beta-barrel_TonB"/>
</dbReference>
<evidence type="ECO:0000256" key="6">
    <source>
        <dbReference type="ARBA" id="ARBA00023136"/>
    </source>
</evidence>
<dbReference type="InterPro" id="IPR012910">
    <property type="entry name" value="Plug_dom"/>
</dbReference>
<keyword evidence="14" id="KW-1185">Reference proteome</keyword>
<evidence type="ECO:0000313" key="14">
    <source>
        <dbReference type="Proteomes" id="UP000243463"/>
    </source>
</evidence>
<evidence type="ECO:0000259" key="12">
    <source>
        <dbReference type="Pfam" id="PF07715"/>
    </source>
</evidence>
<feature type="domain" description="TonB-dependent receptor plug" evidence="12">
    <location>
        <begin position="72"/>
        <end position="195"/>
    </location>
</feature>
<dbReference type="CDD" id="cd01347">
    <property type="entry name" value="ligand_gated_channel"/>
    <property type="match status" value="1"/>
</dbReference>
<dbReference type="AlphaFoldDB" id="A0A217EFM2"/>